<keyword evidence="5" id="KW-1185">Reference proteome</keyword>
<dbReference type="GO" id="GO:0005634">
    <property type="term" value="C:nucleus"/>
    <property type="evidence" value="ECO:0007669"/>
    <property type="project" value="UniProtKB-UniRule"/>
</dbReference>
<dbReference type="Pfam" id="PF09011">
    <property type="entry name" value="HMG_box_2"/>
    <property type="match status" value="1"/>
</dbReference>
<proteinExistence type="predicted"/>
<keyword evidence="1" id="KW-0238">DNA-binding</keyword>
<sequence length="316" mass="38111">MGKQRQKNYQEVMTKKERQKGERKKEEICETSFCSQIKQNCIQLLSKRQIRKGKGEWQILEKEKRLKYEQQAITDSIRYNQEKLEFFKSQENDQSQSNFDSDDEFGLLDNDANENNKINANDPQFYLESKHVGQIRKCMKIKKEDKLYKRPQLEEKGLFQKEHKELASEYPKKQLEHLEFQLDKRKLEIKSRLIPYKKQRSAYQFFCQDMLTSEEFKKVKNPRDRFRMLSEAWKNIDIESLQKYNKMNKLDEERFEQDVMTYQKLISKSSIENSNELKEGEEIYEESYSNDQANKNNAFDIDQSPAMMCFTNKNYT</sequence>
<feature type="DNA-binding region" description="HMG box" evidence="1">
    <location>
        <begin position="196"/>
        <end position="263"/>
    </location>
</feature>
<gene>
    <name evidence="4" type="primary">Contig15680.g16703</name>
    <name evidence="4" type="ORF">STYLEM_11127</name>
</gene>
<feature type="region of interest" description="Disordered" evidence="2">
    <location>
        <begin position="1"/>
        <end position="24"/>
    </location>
</feature>
<evidence type="ECO:0000259" key="3">
    <source>
        <dbReference type="PROSITE" id="PS50118"/>
    </source>
</evidence>
<reference evidence="4 5" key="1">
    <citation type="submission" date="2014-06" db="EMBL/GenBank/DDBJ databases">
        <authorList>
            <person name="Swart Estienne"/>
        </authorList>
    </citation>
    <scope>NUCLEOTIDE SEQUENCE [LARGE SCALE GENOMIC DNA]</scope>
    <source>
        <strain evidence="4 5">130c</strain>
    </source>
</reference>
<dbReference type="AlphaFoldDB" id="A0A078AIL4"/>
<dbReference type="InterPro" id="IPR009071">
    <property type="entry name" value="HMG_box_dom"/>
</dbReference>
<dbReference type="GO" id="GO:0003677">
    <property type="term" value="F:DNA binding"/>
    <property type="evidence" value="ECO:0007669"/>
    <property type="project" value="UniProtKB-UniRule"/>
</dbReference>
<evidence type="ECO:0000256" key="2">
    <source>
        <dbReference type="SAM" id="MobiDB-lite"/>
    </source>
</evidence>
<dbReference type="InParanoid" id="A0A078AIL4"/>
<name>A0A078AIL4_STYLE</name>
<dbReference type="EMBL" id="CCKQ01010573">
    <property type="protein sequence ID" value="CDW82100.1"/>
    <property type="molecule type" value="Genomic_DNA"/>
</dbReference>
<dbReference type="SUPFAM" id="SSF47095">
    <property type="entry name" value="HMG-box"/>
    <property type="match status" value="1"/>
</dbReference>
<evidence type="ECO:0000313" key="4">
    <source>
        <dbReference type="EMBL" id="CDW82100.1"/>
    </source>
</evidence>
<protein>
    <recommendedName>
        <fullName evidence="3">HMG box domain-containing protein</fullName>
    </recommendedName>
</protein>
<evidence type="ECO:0000313" key="5">
    <source>
        <dbReference type="Proteomes" id="UP000039865"/>
    </source>
</evidence>
<dbReference type="InterPro" id="IPR036910">
    <property type="entry name" value="HMG_box_dom_sf"/>
</dbReference>
<evidence type="ECO:0000256" key="1">
    <source>
        <dbReference type="PROSITE-ProRule" id="PRU00267"/>
    </source>
</evidence>
<organism evidence="4 5">
    <name type="scientific">Stylonychia lemnae</name>
    <name type="common">Ciliate</name>
    <dbReference type="NCBI Taxonomy" id="5949"/>
    <lineage>
        <taxon>Eukaryota</taxon>
        <taxon>Sar</taxon>
        <taxon>Alveolata</taxon>
        <taxon>Ciliophora</taxon>
        <taxon>Intramacronucleata</taxon>
        <taxon>Spirotrichea</taxon>
        <taxon>Stichotrichia</taxon>
        <taxon>Sporadotrichida</taxon>
        <taxon>Oxytrichidae</taxon>
        <taxon>Stylonychinae</taxon>
        <taxon>Stylonychia</taxon>
    </lineage>
</organism>
<feature type="domain" description="HMG box" evidence="3">
    <location>
        <begin position="196"/>
        <end position="263"/>
    </location>
</feature>
<feature type="compositionally biased region" description="Basic and acidic residues" evidence="2">
    <location>
        <begin position="13"/>
        <end position="24"/>
    </location>
</feature>
<dbReference type="Gene3D" id="1.10.30.10">
    <property type="entry name" value="High mobility group box domain"/>
    <property type="match status" value="1"/>
</dbReference>
<dbReference type="PROSITE" id="PS50118">
    <property type="entry name" value="HMG_BOX_2"/>
    <property type="match status" value="1"/>
</dbReference>
<keyword evidence="1" id="KW-0539">Nucleus</keyword>
<accession>A0A078AIL4</accession>
<dbReference type="Proteomes" id="UP000039865">
    <property type="component" value="Unassembled WGS sequence"/>
</dbReference>